<dbReference type="AlphaFoldDB" id="A0A4R6C0F3"/>
<proteinExistence type="predicted"/>
<evidence type="ECO:0000313" key="3">
    <source>
        <dbReference type="Proteomes" id="UP000294843"/>
    </source>
</evidence>
<dbReference type="PANTHER" id="PTHR35796:SF3">
    <property type="entry name" value="BHLH DOMAIN-CONTAINING PROTEIN"/>
    <property type="match status" value="1"/>
</dbReference>
<organism evidence="2 3">
    <name type="scientific">Macrococcus bovicus</name>
    <dbReference type="NCBI Taxonomy" id="69968"/>
    <lineage>
        <taxon>Bacteria</taxon>
        <taxon>Bacillati</taxon>
        <taxon>Bacillota</taxon>
        <taxon>Bacilli</taxon>
        <taxon>Bacillales</taxon>
        <taxon>Staphylococcaceae</taxon>
        <taxon>Macrococcus</taxon>
    </lineage>
</organism>
<dbReference type="Pfam" id="PF08000">
    <property type="entry name" value="bPH_1"/>
    <property type="match status" value="1"/>
</dbReference>
<dbReference type="CDD" id="cd13225">
    <property type="entry name" value="PH-like_bacteria"/>
    <property type="match status" value="1"/>
</dbReference>
<dbReference type="PANTHER" id="PTHR35796">
    <property type="entry name" value="HYPOTHETICAL CYTOSOLIC PROTEIN"/>
    <property type="match status" value="1"/>
</dbReference>
<accession>A0A4R6C0F3</accession>
<protein>
    <submittedName>
        <fullName evidence="2">PH domain-containing protein</fullName>
    </submittedName>
</protein>
<dbReference type="InterPro" id="IPR037063">
    <property type="entry name" value="PHb_sf"/>
</dbReference>
<gene>
    <name evidence="2" type="ORF">ERX55_05710</name>
</gene>
<name>A0A4R6C0F3_9STAP</name>
<dbReference type="InterPro" id="IPR012544">
    <property type="entry name" value="PHb"/>
</dbReference>
<feature type="domain" description="Bacterial Pleckstrin homology" evidence="1">
    <location>
        <begin position="2"/>
        <end position="123"/>
    </location>
</feature>
<reference evidence="2 3" key="1">
    <citation type="submission" date="2019-01" db="EMBL/GenBank/DDBJ databases">
        <title>Draft genome sequences of the type strains of six Macrococcus species.</title>
        <authorList>
            <person name="Mazhar S."/>
            <person name="Altermann E."/>
            <person name="Hill C."/>
            <person name="Mcauliffe O."/>
        </authorList>
    </citation>
    <scope>NUCLEOTIDE SEQUENCE [LARGE SCALE GENOMIC DNA]</scope>
    <source>
        <strain evidence="2 3">ATCC 51825</strain>
    </source>
</reference>
<sequence length="124" mass="14097">MGLFDQLMGNSSEQNPQDVQNEFEGYLLPDEVVEASFILIRDLFVFTNRRILIVDKQGLSGKKIEFITVPYKFIRAFSVENAGRFDIDAELKLYVAGMPAPLVKLFDSKTDITALQQLISRHVL</sequence>
<keyword evidence="3" id="KW-1185">Reference proteome</keyword>
<dbReference type="OrthoDB" id="9803613at2"/>
<evidence type="ECO:0000259" key="1">
    <source>
        <dbReference type="Pfam" id="PF08000"/>
    </source>
</evidence>
<evidence type="ECO:0000313" key="2">
    <source>
        <dbReference type="EMBL" id="TDM14427.1"/>
    </source>
</evidence>
<comment type="caution">
    <text evidence="2">The sequence shown here is derived from an EMBL/GenBank/DDBJ whole genome shotgun (WGS) entry which is preliminary data.</text>
</comment>
<dbReference type="Proteomes" id="UP000294843">
    <property type="component" value="Unassembled WGS sequence"/>
</dbReference>
<dbReference type="RefSeq" id="WP_133451614.1">
    <property type="nucleotide sequence ID" value="NZ_SCWF01000004.1"/>
</dbReference>
<dbReference type="SUPFAM" id="SSF50729">
    <property type="entry name" value="PH domain-like"/>
    <property type="match status" value="1"/>
</dbReference>
<dbReference type="Gene3D" id="2.30.29.50">
    <property type="entry name" value="Bacterial Pleckstrin homology domain"/>
    <property type="match status" value="1"/>
</dbReference>
<dbReference type="EMBL" id="SCWF01000004">
    <property type="protein sequence ID" value="TDM14427.1"/>
    <property type="molecule type" value="Genomic_DNA"/>
</dbReference>